<accession>A0AAV7R0V2</accession>
<dbReference type="Proteomes" id="UP001066276">
    <property type="component" value="Chromosome 6"/>
</dbReference>
<organism evidence="1 2">
    <name type="scientific">Pleurodeles waltl</name>
    <name type="common">Iberian ribbed newt</name>
    <dbReference type="NCBI Taxonomy" id="8319"/>
    <lineage>
        <taxon>Eukaryota</taxon>
        <taxon>Metazoa</taxon>
        <taxon>Chordata</taxon>
        <taxon>Craniata</taxon>
        <taxon>Vertebrata</taxon>
        <taxon>Euteleostomi</taxon>
        <taxon>Amphibia</taxon>
        <taxon>Batrachia</taxon>
        <taxon>Caudata</taxon>
        <taxon>Salamandroidea</taxon>
        <taxon>Salamandridae</taxon>
        <taxon>Pleurodelinae</taxon>
        <taxon>Pleurodeles</taxon>
    </lineage>
</organism>
<name>A0AAV7R0V2_PLEWA</name>
<proteinExistence type="predicted"/>
<dbReference type="EMBL" id="JANPWB010000010">
    <property type="protein sequence ID" value="KAJ1144956.1"/>
    <property type="molecule type" value="Genomic_DNA"/>
</dbReference>
<reference evidence="1" key="1">
    <citation type="journal article" date="2022" name="bioRxiv">
        <title>Sequencing and chromosome-scale assembly of the giantPleurodeles waltlgenome.</title>
        <authorList>
            <person name="Brown T."/>
            <person name="Elewa A."/>
            <person name="Iarovenko S."/>
            <person name="Subramanian E."/>
            <person name="Araus A.J."/>
            <person name="Petzold A."/>
            <person name="Susuki M."/>
            <person name="Suzuki K.-i.T."/>
            <person name="Hayashi T."/>
            <person name="Toyoda A."/>
            <person name="Oliveira C."/>
            <person name="Osipova E."/>
            <person name="Leigh N.D."/>
            <person name="Simon A."/>
            <person name="Yun M.H."/>
        </authorList>
    </citation>
    <scope>NUCLEOTIDE SEQUENCE</scope>
    <source>
        <strain evidence="1">20211129_DDA</strain>
        <tissue evidence="1">Liver</tissue>
    </source>
</reference>
<keyword evidence="2" id="KW-1185">Reference proteome</keyword>
<comment type="caution">
    <text evidence="1">The sequence shown here is derived from an EMBL/GenBank/DDBJ whole genome shotgun (WGS) entry which is preliminary data.</text>
</comment>
<gene>
    <name evidence="1" type="ORF">NDU88_011248</name>
</gene>
<dbReference type="AlphaFoldDB" id="A0AAV7R0V2"/>
<evidence type="ECO:0000313" key="1">
    <source>
        <dbReference type="EMBL" id="KAJ1144956.1"/>
    </source>
</evidence>
<evidence type="ECO:0000313" key="2">
    <source>
        <dbReference type="Proteomes" id="UP001066276"/>
    </source>
</evidence>
<protein>
    <submittedName>
        <fullName evidence="1">Uncharacterized protein</fullName>
    </submittedName>
</protein>
<sequence>MTSPVYVCDLYSTKLAKNTRVLCMIGEMEVFTIELRAGLGILPRAASSARNLCRPDRYTEPSTPGFVDIRT</sequence>